<dbReference type="AlphaFoldDB" id="A0A1I7EPP0"/>
<dbReference type="OrthoDB" id="9008848at2"/>
<evidence type="ECO:0000313" key="2">
    <source>
        <dbReference type="EMBL" id="SFU25894.1"/>
    </source>
</evidence>
<reference evidence="2 3" key="1">
    <citation type="submission" date="2016-10" db="EMBL/GenBank/DDBJ databases">
        <authorList>
            <person name="de Groot N.N."/>
        </authorList>
    </citation>
    <scope>NUCLEOTIDE SEQUENCE [LARGE SCALE GENOMIC DNA]</scope>
    <source>
        <strain evidence="2 3">LMG 27731</strain>
    </source>
</reference>
<dbReference type="Gene3D" id="2.120.10.10">
    <property type="match status" value="1"/>
</dbReference>
<dbReference type="CDD" id="cd15482">
    <property type="entry name" value="Sialidase_non-viral"/>
    <property type="match status" value="1"/>
</dbReference>
<dbReference type="EMBL" id="FPBH01000043">
    <property type="protein sequence ID" value="SFU25894.1"/>
    <property type="molecule type" value="Genomic_DNA"/>
</dbReference>
<organism evidence="2 3">
    <name type="scientific">Paraburkholderia aspalathi</name>
    <dbReference type="NCBI Taxonomy" id="1324617"/>
    <lineage>
        <taxon>Bacteria</taxon>
        <taxon>Pseudomonadati</taxon>
        <taxon>Pseudomonadota</taxon>
        <taxon>Betaproteobacteria</taxon>
        <taxon>Burkholderiales</taxon>
        <taxon>Burkholderiaceae</taxon>
        <taxon>Paraburkholderia</taxon>
    </lineage>
</organism>
<protein>
    <recommendedName>
        <fullName evidence="1">Sialidase domain-containing protein</fullName>
    </recommendedName>
</protein>
<dbReference type="RefSeq" id="WP_093646037.1">
    <property type="nucleotide sequence ID" value="NZ_FPBH01000043.1"/>
</dbReference>
<sequence length="634" mass="69759">MKSVLLFVSNVDQALPEIERVTGFVSQILSPAALIANLPDEFDPSSLMHASPRAPQTLDDITRLLVDAWQLALTTSRDTGPAELNEKGYERPMRPGINSGLTVPLAIEPPETSLYLRGKTALGLVIVAGRAHGLGFTPDEITHTISQVMLGVEVLASMEPLARVTFEYTVSILTLDVPPPTSKCSTSDYNICEQIWRDPTLALLGCGPGFPGVNEYNRKLLAAARARWGYTAFITKYPLGHFAYAWRAHGSLTMEYWDSYWRQGMAAVFAHETAHLFGASDEYDGSRCTCAGSGYFNVPNFNCDECESAHRKQDCLMKENDRLLCPWSRGQIGWPYTYEVLGQSTSAGPAFTAFQNRLFCMFKSNDAENRLLVMSSSDALVWTSADYFGQTTQSGPAFAVFQNRLYCAFRSNDEHNRILVISSPNGKFTTPPEMTGHSTSDAPALAEFNGRLYCAFRSQSSSNELFVMSSQDGRNWALTPRTGVRTSSGPALAVFRGKLFCAFRSNDDSNRVLLVSTENGNDWSGPVNTMWNTYAGPGLAVSNGRLLCVFRSADKEKRLLITSTTDGQQWSGPLNGSQRTRATPSVVRFDNMLYIGFQSDGSGNRVLLTNTLGAFDDPDWAKSNEVRTPAEVSK</sequence>
<gene>
    <name evidence="2" type="ORF">SAMN05192563_104329</name>
</gene>
<accession>A0A1I7EPP0</accession>
<name>A0A1I7EPP0_9BURK</name>
<evidence type="ECO:0000313" key="3">
    <source>
        <dbReference type="Proteomes" id="UP000198844"/>
    </source>
</evidence>
<dbReference type="Proteomes" id="UP000198844">
    <property type="component" value="Unassembled WGS sequence"/>
</dbReference>
<dbReference type="SUPFAM" id="SSF55486">
    <property type="entry name" value="Metalloproteases ('zincins'), catalytic domain"/>
    <property type="match status" value="1"/>
</dbReference>
<proteinExistence type="predicted"/>
<evidence type="ECO:0000259" key="1">
    <source>
        <dbReference type="Pfam" id="PF13088"/>
    </source>
</evidence>
<dbReference type="SUPFAM" id="SSF89372">
    <property type="entry name" value="Fucose-specific lectin"/>
    <property type="match status" value="1"/>
</dbReference>
<dbReference type="InterPro" id="IPR011040">
    <property type="entry name" value="Sialidase"/>
</dbReference>
<dbReference type="Pfam" id="PF13088">
    <property type="entry name" value="BNR_2"/>
    <property type="match status" value="1"/>
</dbReference>
<feature type="domain" description="Sialidase" evidence="1">
    <location>
        <begin position="449"/>
        <end position="571"/>
    </location>
</feature>